<dbReference type="PANTHER" id="PTHR11266:SF116">
    <property type="entry name" value="MPV17-LIKE PROTEIN"/>
    <property type="match status" value="1"/>
</dbReference>
<dbReference type="PROSITE" id="PS50102">
    <property type="entry name" value="RRM"/>
    <property type="match status" value="1"/>
</dbReference>
<keyword evidence="5 8" id="KW-0472">Membrane</keyword>
<feature type="compositionally biased region" description="Basic and acidic residues" evidence="7">
    <location>
        <begin position="234"/>
        <end position="245"/>
    </location>
</feature>
<dbReference type="InterPro" id="IPR007248">
    <property type="entry name" value="Mpv17_PMP22"/>
</dbReference>
<dbReference type="AlphaFoldDB" id="A0A7J6Q9U8"/>
<feature type="transmembrane region" description="Helical" evidence="8">
    <location>
        <begin position="937"/>
        <end position="955"/>
    </location>
</feature>
<evidence type="ECO:0000259" key="9">
    <source>
        <dbReference type="PROSITE" id="PS50102"/>
    </source>
</evidence>
<dbReference type="InterPro" id="IPR012677">
    <property type="entry name" value="Nucleotide-bd_a/b_plait_sf"/>
</dbReference>
<feature type="compositionally biased region" description="Basic and acidic residues" evidence="7">
    <location>
        <begin position="126"/>
        <end position="168"/>
    </location>
</feature>
<keyword evidence="3 8" id="KW-0812">Transmembrane</keyword>
<evidence type="ECO:0000256" key="7">
    <source>
        <dbReference type="SAM" id="MobiDB-lite"/>
    </source>
</evidence>
<dbReference type="InterPro" id="IPR035979">
    <property type="entry name" value="RBD_domain_sf"/>
</dbReference>
<feature type="compositionally biased region" description="Basic and acidic residues" evidence="7">
    <location>
        <begin position="180"/>
        <end position="191"/>
    </location>
</feature>
<sequence>EIPGDDHFSLEGPAGDAAAPHHQEEEHLPTGMGAPQSFCVYVGGLPYSASEDELGFFFLDRNITPVGVRIIMDRETGKSKGFGYLDFETEEDYEAALQMSGANFGGRTIRVSAEEHRREPRRRSREPRGPRRDDREFRRGGRDSFRESDRSFRESFERSSTTEEAEHHERKKLQLKPRTKPLEEMHEDAAGRQRSSIFGNAKPRDETEYQRRRAEREEHVGTKAPAPAPAASNAEDRKDTAEPKHRSGGSTRATPSEASSASPHRAGKGAKGGKGDRHSSGDAKSGSWRGKARDAAPAKKSPEVAQREPKVRTVDTGPKKVKGALTNAFAGLSDSESDTRLFCISCYTTTFPPLEYYPPKPCVWQSDIIQQLLGGGFSLLLLLPSVAVFKDRTVSRVTTYNVQLLLADLLILLHHVEAMMSTIELGDSTVVAAYAVCPVSELIGTSKVAATTTIAGRSSAVALVVVRPAVTIAFIVSSSLAIVALEFIRTSWSTKQGGFWDSLVGNAPSVGVSSGRLQILGDTISANNAMVTRIAIQVDPSRQRGGDLRVGTFAVKPAEVSPPLYLPPGQHVGIWATGHRSVLGIPYEKTLGIMDDENGREGHWSSIPGQEVLPGREISLKRHFKRKGCWRAYLQAVQGVPQQQPSRPRRNLEKKRSYDQYMSSGKRVDSCEPPPVPIVEKLKCADDVERERLSVENKWCPKMMSSVPSSIVEVSMPALKWSQPLRLLLTIPPLLAFPWLGWRLLSVPPEPVLLVDGIVSNQLGLDRRPSWSASLSRLFWSGIVPTGTGGATARVSLPLLVRDGSRWALWTAHDALVYGSVGIRYLHTARWIGSVMEDPIPVLMGPNLAVRPMASSSAPSLLRLTVKAGLQSGTVMMIGDAVAQTFVGTEAYAPGRSARFALVGCTLHGPYFFMCFRHLDRFFGPAVNLRTVLTKTAVAQVAVFPVYIVALFAYLGLLDGTPSIADNVAKKAPEAFIAGCGFWPVANTFGFKFIPSTARVPYLAACGVVWNTYISWMDARSNARKEHLAAQ</sequence>
<dbReference type="EMBL" id="JABANM010031123">
    <property type="protein sequence ID" value="KAF4705113.1"/>
    <property type="molecule type" value="Genomic_DNA"/>
</dbReference>
<reference evidence="10 11" key="1">
    <citation type="submission" date="2020-04" db="EMBL/GenBank/DDBJ databases">
        <title>Perkinsus olseni comparative genomics.</title>
        <authorList>
            <person name="Bogema D.R."/>
        </authorList>
    </citation>
    <scope>NUCLEOTIDE SEQUENCE [LARGE SCALE GENOMIC DNA]</scope>
    <source>
        <strain evidence="10">ATCC PRA-205</strain>
    </source>
</reference>
<evidence type="ECO:0000313" key="11">
    <source>
        <dbReference type="Proteomes" id="UP000574390"/>
    </source>
</evidence>
<dbReference type="SUPFAM" id="SSF54928">
    <property type="entry name" value="RNA-binding domain, RBD"/>
    <property type="match status" value="1"/>
</dbReference>
<accession>A0A7J6Q9U8</accession>
<feature type="compositionally biased region" description="Basic residues" evidence="7">
    <location>
        <begin position="169"/>
        <end position="179"/>
    </location>
</feature>
<evidence type="ECO:0000256" key="4">
    <source>
        <dbReference type="ARBA" id="ARBA00022989"/>
    </source>
</evidence>
<comment type="subcellular location">
    <subcellularLocation>
        <location evidence="1">Membrane</location>
        <topology evidence="1">Multi-pass membrane protein</topology>
    </subcellularLocation>
</comment>
<dbReference type="PANTHER" id="PTHR11266">
    <property type="entry name" value="PEROXISOMAL MEMBRANE PROTEIN 2, PXMP2 MPV17"/>
    <property type="match status" value="1"/>
</dbReference>
<comment type="caution">
    <text evidence="10">The sequence shown here is derived from an EMBL/GenBank/DDBJ whole genome shotgun (WGS) entry which is preliminary data.</text>
</comment>
<evidence type="ECO:0000256" key="5">
    <source>
        <dbReference type="ARBA" id="ARBA00023136"/>
    </source>
</evidence>
<keyword evidence="6" id="KW-0694">RNA-binding</keyword>
<keyword evidence="4 8" id="KW-1133">Transmembrane helix</keyword>
<proteinExistence type="inferred from homology"/>
<feature type="compositionally biased region" description="Basic and acidic residues" evidence="7">
    <location>
        <begin position="291"/>
        <end position="313"/>
    </location>
</feature>
<feature type="compositionally biased region" description="Polar residues" evidence="7">
    <location>
        <begin position="248"/>
        <end position="262"/>
    </location>
</feature>
<dbReference type="Pfam" id="PF04117">
    <property type="entry name" value="Mpv17_PMP22"/>
    <property type="match status" value="1"/>
</dbReference>
<feature type="region of interest" description="Disordered" evidence="7">
    <location>
        <begin position="1"/>
        <end position="31"/>
    </location>
</feature>
<evidence type="ECO:0000256" key="1">
    <source>
        <dbReference type="ARBA" id="ARBA00004141"/>
    </source>
</evidence>
<feature type="compositionally biased region" description="Basic and acidic residues" evidence="7">
    <location>
        <begin position="202"/>
        <end position="221"/>
    </location>
</feature>
<evidence type="ECO:0000256" key="2">
    <source>
        <dbReference type="ARBA" id="ARBA00006824"/>
    </source>
</evidence>
<gene>
    <name evidence="10" type="ORF">FOZ62_017795</name>
</gene>
<dbReference type="Gene3D" id="3.30.70.330">
    <property type="match status" value="1"/>
</dbReference>
<evidence type="ECO:0000313" key="10">
    <source>
        <dbReference type="EMBL" id="KAF4705113.1"/>
    </source>
</evidence>
<feature type="domain" description="RRM" evidence="9">
    <location>
        <begin position="38"/>
        <end position="116"/>
    </location>
</feature>
<feature type="region of interest" description="Disordered" evidence="7">
    <location>
        <begin position="640"/>
        <end position="671"/>
    </location>
</feature>
<evidence type="ECO:0000256" key="3">
    <source>
        <dbReference type="ARBA" id="ARBA00022692"/>
    </source>
</evidence>
<dbReference type="Proteomes" id="UP000574390">
    <property type="component" value="Unassembled WGS sequence"/>
</dbReference>
<name>A0A7J6Q9U8_PEROL</name>
<feature type="non-terminal residue" evidence="10">
    <location>
        <position position="1"/>
    </location>
</feature>
<comment type="similarity">
    <text evidence="2">Belongs to the peroxisomal membrane protein PXMP2/4 family.</text>
</comment>
<dbReference type="GO" id="GO:0003723">
    <property type="term" value="F:RNA binding"/>
    <property type="evidence" value="ECO:0007669"/>
    <property type="project" value="UniProtKB-UniRule"/>
</dbReference>
<dbReference type="SMART" id="SM00360">
    <property type="entry name" value="RRM"/>
    <property type="match status" value="1"/>
</dbReference>
<evidence type="ECO:0000256" key="8">
    <source>
        <dbReference type="SAM" id="Phobius"/>
    </source>
</evidence>
<dbReference type="Pfam" id="PF00076">
    <property type="entry name" value="RRM_1"/>
    <property type="match status" value="1"/>
</dbReference>
<dbReference type="GO" id="GO:0016020">
    <property type="term" value="C:membrane"/>
    <property type="evidence" value="ECO:0007669"/>
    <property type="project" value="UniProtKB-SubCell"/>
</dbReference>
<dbReference type="GO" id="GO:0005737">
    <property type="term" value="C:cytoplasm"/>
    <property type="evidence" value="ECO:0007669"/>
    <property type="project" value="TreeGrafter"/>
</dbReference>
<protein>
    <recommendedName>
        <fullName evidence="9">RRM domain-containing protein</fullName>
    </recommendedName>
</protein>
<dbReference type="InterPro" id="IPR000504">
    <property type="entry name" value="RRM_dom"/>
</dbReference>
<feature type="compositionally biased region" description="Basic and acidic residues" evidence="7">
    <location>
        <begin position="19"/>
        <end position="28"/>
    </location>
</feature>
<evidence type="ECO:0000256" key="6">
    <source>
        <dbReference type="PROSITE-ProRule" id="PRU00176"/>
    </source>
</evidence>
<organism evidence="10 11">
    <name type="scientific">Perkinsus olseni</name>
    <name type="common">Perkinsus atlanticus</name>
    <dbReference type="NCBI Taxonomy" id="32597"/>
    <lineage>
        <taxon>Eukaryota</taxon>
        <taxon>Sar</taxon>
        <taxon>Alveolata</taxon>
        <taxon>Perkinsozoa</taxon>
        <taxon>Perkinsea</taxon>
        <taxon>Perkinsida</taxon>
        <taxon>Perkinsidae</taxon>
        <taxon>Perkinsus</taxon>
    </lineage>
</organism>
<feature type="region of interest" description="Disordered" evidence="7">
    <location>
        <begin position="107"/>
        <end position="318"/>
    </location>
</feature>